<proteinExistence type="predicted"/>
<keyword evidence="2" id="KW-1185">Reference proteome</keyword>
<organism evidence="1 2">
    <name type="scientific">Arabis nemorensis</name>
    <dbReference type="NCBI Taxonomy" id="586526"/>
    <lineage>
        <taxon>Eukaryota</taxon>
        <taxon>Viridiplantae</taxon>
        <taxon>Streptophyta</taxon>
        <taxon>Embryophyta</taxon>
        <taxon>Tracheophyta</taxon>
        <taxon>Spermatophyta</taxon>
        <taxon>Magnoliopsida</taxon>
        <taxon>eudicotyledons</taxon>
        <taxon>Gunneridae</taxon>
        <taxon>Pentapetalae</taxon>
        <taxon>rosids</taxon>
        <taxon>malvids</taxon>
        <taxon>Brassicales</taxon>
        <taxon>Brassicaceae</taxon>
        <taxon>Arabideae</taxon>
        <taxon>Arabis</taxon>
    </lineage>
</organism>
<name>A0A565BCN5_9BRAS</name>
<evidence type="ECO:0000313" key="1">
    <source>
        <dbReference type="EMBL" id="VVA99091.1"/>
    </source>
</evidence>
<comment type="caution">
    <text evidence="1">The sequence shown here is derived from an EMBL/GenBank/DDBJ whole genome shotgun (WGS) entry which is preliminary data.</text>
</comment>
<protein>
    <submittedName>
        <fullName evidence="1">Uncharacterized protein</fullName>
    </submittedName>
</protein>
<evidence type="ECO:0000313" key="2">
    <source>
        <dbReference type="Proteomes" id="UP000489600"/>
    </source>
</evidence>
<accession>A0A565BCN5</accession>
<sequence>MKRSFFKNGDGILRRIEQIWRWNRAGGHQVNGRRGFAEASAPFFGLEHKTLVLADLDTDPSIITGKIHWDLPFDGGIKDWRRFHHSIRISKSTQIIQLEHITGTFGIQSGIPIK</sequence>
<dbReference type="EMBL" id="CABITT030000003">
    <property type="protein sequence ID" value="VVA99091.1"/>
    <property type="molecule type" value="Genomic_DNA"/>
</dbReference>
<reference evidence="1" key="1">
    <citation type="submission" date="2019-07" db="EMBL/GenBank/DDBJ databases">
        <authorList>
            <person name="Dittberner H."/>
        </authorList>
    </citation>
    <scope>NUCLEOTIDE SEQUENCE [LARGE SCALE GENOMIC DNA]</scope>
</reference>
<dbReference type="AlphaFoldDB" id="A0A565BCN5"/>
<dbReference type="Proteomes" id="UP000489600">
    <property type="component" value="Unassembled WGS sequence"/>
</dbReference>
<gene>
    <name evidence="1" type="ORF">ANE_LOCUS9536</name>
</gene>